<dbReference type="Pfam" id="PF08843">
    <property type="entry name" value="AbiEii"/>
    <property type="match status" value="2"/>
</dbReference>
<organism evidence="1 2">
    <name type="scientific">Candidatus Roizmanbacteria bacterium RIFCSPLOWO2_01_FULL_41_22</name>
    <dbReference type="NCBI Taxonomy" id="1802067"/>
    <lineage>
        <taxon>Bacteria</taxon>
        <taxon>Candidatus Roizmaniibacteriota</taxon>
    </lineage>
</organism>
<proteinExistence type="predicted"/>
<dbReference type="AlphaFoldDB" id="A0A1F7J7U2"/>
<dbReference type="EMBL" id="MGAR01000021">
    <property type="protein sequence ID" value="OGK51683.1"/>
    <property type="molecule type" value="Genomic_DNA"/>
</dbReference>
<gene>
    <name evidence="1" type="ORF">A2966_05095</name>
</gene>
<evidence type="ECO:0008006" key="3">
    <source>
        <dbReference type="Google" id="ProtNLM"/>
    </source>
</evidence>
<comment type="caution">
    <text evidence="1">The sequence shown here is derived from an EMBL/GenBank/DDBJ whole genome shotgun (WGS) entry which is preliminary data.</text>
</comment>
<dbReference type="STRING" id="1802067.A2966_05095"/>
<accession>A0A1F7J7U2</accession>
<sequence length="211" mass="24331">MLTKGLSPKTKDNLESLGKLSFVSKYYLAGGTGLSLHLGHRFSYDLDFFSKKPEIPAVISQHLLDLGRLEILQNDSGSFNGSLNGIKLSFFNYPYPLLFKPLLFQGIKIASVLDIACMKIVAISERGTKRDFIDLFFICYQSSFDKIIELFSQKYHKVNYNLIHILKSLVYFEDAENDPEPQMIEKVNWQEVKQFFEKEAIRLGKKFLIKR</sequence>
<name>A0A1F7J7U2_9BACT</name>
<evidence type="ECO:0000313" key="1">
    <source>
        <dbReference type="EMBL" id="OGK51683.1"/>
    </source>
</evidence>
<reference evidence="1 2" key="1">
    <citation type="journal article" date="2016" name="Nat. Commun.">
        <title>Thousands of microbial genomes shed light on interconnected biogeochemical processes in an aquifer system.</title>
        <authorList>
            <person name="Anantharaman K."/>
            <person name="Brown C.T."/>
            <person name="Hug L.A."/>
            <person name="Sharon I."/>
            <person name="Castelle C.J."/>
            <person name="Probst A.J."/>
            <person name="Thomas B.C."/>
            <person name="Singh A."/>
            <person name="Wilkins M.J."/>
            <person name="Karaoz U."/>
            <person name="Brodie E.L."/>
            <person name="Williams K.H."/>
            <person name="Hubbard S.S."/>
            <person name="Banfield J.F."/>
        </authorList>
    </citation>
    <scope>NUCLEOTIDE SEQUENCE [LARGE SCALE GENOMIC DNA]</scope>
</reference>
<protein>
    <recommendedName>
        <fullName evidence="3">Nucleotidyl transferase AbiEii/AbiGii toxin family protein</fullName>
    </recommendedName>
</protein>
<evidence type="ECO:0000313" key="2">
    <source>
        <dbReference type="Proteomes" id="UP000176480"/>
    </source>
</evidence>
<dbReference type="Proteomes" id="UP000176480">
    <property type="component" value="Unassembled WGS sequence"/>
</dbReference>
<dbReference type="InterPro" id="IPR014942">
    <property type="entry name" value="AbiEii"/>
</dbReference>